<dbReference type="WBParaSite" id="TCONS_00016496.p1">
    <property type="protein sequence ID" value="TCONS_00016496.p1"/>
    <property type="gene ID" value="XLOC_011093"/>
</dbReference>
<dbReference type="AlphaFoldDB" id="A0A0K0ESJ8"/>
<dbReference type="STRING" id="6248.A0A0K0ESJ8"/>
<organism evidence="2">
    <name type="scientific">Strongyloides stercoralis</name>
    <name type="common">Threadworm</name>
    <dbReference type="NCBI Taxonomy" id="6248"/>
    <lineage>
        <taxon>Eukaryota</taxon>
        <taxon>Metazoa</taxon>
        <taxon>Ecdysozoa</taxon>
        <taxon>Nematoda</taxon>
        <taxon>Chromadorea</taxon>
        <taxon>Rhabditida</taxon>
        <taxon>Tylenchina</taxon>
        <taxon>Panagrolaimomorpha</taxon>
        <taxon>Strongyloidoidea</taxon>
        <taxon>Strongyloididae</taxon>
        <taxon>Strongyloides</taxon>
    </lineage>
</organism>
<keyword evidence="1" id="KW-1185">Reference proteome</keyword>
<dbReference type="Proteomes" id="UP000035681">
    <property type="component" value="Unplaced"/>
</dbReference>
<evidence type="ECO:0000313" key="3">
    <source>
        <dbReference type="WBParaSite" id="TCONS_00016496.p1"/>
    </source>
</evidence>
<dbReference type="InterPro" id="IPR029071">
    <property type="entry name" value="Ubiquitin-like_domsf"/>
</dbReference>
<dbReference type="SUPFAM" id="SSF54236">
    <property type="entry name" value="Ubiquitin-like"/>
    <property type="match status" value="1"/>
</dbReference>
<protein>
    <submittedName>
        <fullName evidence="2 3">Ubiquitin-like domain-containing protein</fullName>
    </submittedName>
</protein>
<evidence type="ECO:0000313" key="2">
    <source>
        <dbReference type="WBParaSite" id="SSTP_0001242800.1"/>
    </source>
</evidence>
<dbReference type="Gene3D" id="3.80.10.10">
    <property type="entry name" value="Ribonuclease Inhibitor"/>
    <property type="match status" value="2"/>
</dbReference>
<sequence>MYSLYHAFQSNNTLTISKQYYILSPYILNSSCLLNAFFNLKMSSSSSGIISDEDLQYYDECDSDNHLNDESLVFQMEKKYLDNNHDLDFIDMFGMSPCHLAVKQCLELVVLNRTNISCIGDEEKFASMVKNVTELDLAWNNIKNWKFIDIILQNMSLLKILNISYNPLQKILDNILSKSFTLHILILNGVNLPLETLKNLLSYFPNLNELHLSDNNFDSLDVNIDYNDIFSTRISIFHLNYCHIKTWSTVLKIMCHFQNVQSFYLSGNDFETINLECTESGLKTENVLKSLQSFCCTNGKINSWKSIDNLSILPSLANLKFTHHPILKQHTLTERNFLLIPRIISLTSLNGSTIDIDQRITAERFLIRYYKNKPVEERPDVYFKLIKKHGKLNDLALVDLSPKIAANVFLICEENDYHSNIHINLNKTVHALMRYSEKVTGISINKMRVFHFNVAVEELGPLELRFPNQELKLLKIEDGDKFIVQSKLSTSPKKRNKILEGIL</sequence>
<dbReference type="SUPFAM" id="SSF52058">
    <property type="entry name" value="L domain-like"/>
    <property type="match status" value="1"/>
</dbReference>
<dbReference type="WBParaSite" id="SSTP_0001242800.1">
    <property type="protein sequence ID" value="SSTP_0001242800.1"/>
    <property type="gene ID" value="SSTP_0001242800"/>
</dbReference>
<accession>A0A0K0ESJ8</accession>
<name>A0A0K0ESJ8_STRER</name>
<evidence type="ECO:0000313" key="1">
    <source>
        <dbReference type="Proteomes" id="UP000035681"/>
    </source>
</evidence>
<reference evidence="2" key="1">
    <citation type="submission" date="2015-08" db="UniProtKB">
        <authorList>
            <consortium name="WormBaseParasite"/>
        </authorList>
    </citation>
    <scope>IDENTIFICATION</scope>
</reference>
<proteinExistence type="predicted"/>
<dbReference type="InterPro" id="IPR032675">
    <property type="entry name" value="LRR_dom_sf"/>
</dbReference>